<organism evidence="3 4">
    <name type="scientific">Tianweitania populi</name>
    <dbReference type="NCBI Taxonomy" id="1607949"/>
    <lineage>
        <taxon>Bacteria</taxon>
        <taxon>Pseudomonadati</taxon>
        <taxon>Pseudomonadota</taxon>
        <taxon>Alphaproteobacteria</taxon>
        <taxon>Hyphomicrobiales</taxon>
        <taxon>Phyllobacteriaceae</taxon>
        <taxon>Tianweitania</taxon>
    </lineage>
</organism>
<dbReference type="Proteomes" id="UP000630142">
    <property type="component" value="Unassembled WGS sequence"/>
</dbReference>
<feature type="region of interest" description="Disordered" evidence="1">
    <location>
        <begin position="31"/>
        <end position="91"/>
    </location>
</feature>
<feature type="chain" id="PRO_5035225990" evidence="2">
    <location>
        <begin position="26"/>
        <end position="91"/>
    </location>
</feature>
<comment type="caution">
    <text evidence="3">The sequence shown here is derived from an EMBL/GenBank/DDBJ whole genome shotgun (WGS) entry which is preliminary data.</text>
</comment>
<feature type="compositionally biased region" description="Pro residues" evidence="1">
    <location>
        <begin position="70"/>
        <end position="82"/>
    </location>
</feature>
<name>A0A8J3DR71_9HYPH</name>
<dbReference type="EMBL" id="BMZQ01000003">
    <property type="protein sequence ID" value="GHD20884.1"/>
    <property type="molecule type" value="Genomic_DNA"/>
</dbReference>
<accession>A0A8J3DR71</accession>
<feature type="signal peptide" evidence="2">
    <location>
        <begin position="1"/>
        <end position="25"/>
    </location>
</feature>
<dbReference type="AlphaFoldDB" id="A0A8J3DR71"/>
<sequence>MSKKNTLLFGASLAAALGAITADYAASEAPPAAIAKDQTSNPCAAAPPTMPRQRSYDDLANEYSGGPAAAPAPEPAPPPDPASNPCSAGTL</sequence>
<keyword evidence="2" id="KW-0732">Signal</keyword>
<evidence type="ECO:0000313" key="3">
    <source>
        <dbReference type="EMBL" id="GHD20884.1"/>
    </source>
</evidence>
<evidence type="ECO:0000256" key="1">
    <source>
        <dbReference type="SAM" id="MobiDB-lite"/>
    </source>
</evidence>
<proteinExistence type="predicted"/>
<keyword evidence="4" id="KW-1185">Reference proteome</keyword>
<dbReference type="RefSeq" id="WP_189506298.1">
    <property type="nucleotide sequence ID" value="NZ_BMZQ01000003.1"/>
</dbReference>
<reference evidence="3" key="2">
    <citation type="submission" date="2020-09" db="EMBL/GenBank/DDBJ databases">
        <authorList>
            <person name="Sun Q."/>
            <person name="Kim S."/>
        </authorList>
    </citation>
    <scope>NUCLEOTIDE SEQUENCE</scope>
    <source>
        <strain evidence="3">KCTC 42249</strain>
    </source>
</reference>
<evidence type="ECO:0000256" key="2">
    <source>
        <dbReference type="SAM" id="SignalP"/>
    </source>
</evidence>
<gene>
    <name evidence="3" type="ORF">GCM10016234_33900</name>
</gene>
<protein>
    <submittedName>
        <fullName evidence="3">Uncharacterized protein</fullName>
    </submittedName>
</protein>
<reference evidence="3" key="1">
    <citation type="journal article" date="2014" name="Int. J. Syst. Evol. Microbiol.">
        <title>Complete genome sequence of Corynebacterium casei LMG S-19264T (=DSM 44701T), isolated from a smear-ripened cheese.</title>
        <authorList>
            <consortium name="US DOE Joint Genome Institute (JGI-PGF)"/>
            <person name="Walter F."/>
            <person name="Albersmeier A."/>
            <person name="Kalinowski J."/>
            <person name="Ruckert C."/>
        </authorList>
    </citation>
    <scope>NUCLEOTIDE SEQUENCE</scope>
    <source>
        <strain evidence="3">KCTC 42249</strain>
    </source>
</reference>
<evidence type="ECO:0000313" key="4">
    <source>
        <dbReference type="Proteomes" id="UP000630142"/>
    </source>
</evidence>